<evidence type="ECO:0000259" key="2">
    <source>
        <dbReference type="Pfam" id="PF13191"/>
    </source>
</evidence>
<dbReference type="InterPro" id="IPR027417">
    <property type="entry name" value="P-loop_NTPase"/>
</dbReference>
<dbReference type="PATRIC" id="fig|37927.3.peg.941"/>
<feature type="domain" description="Orc1-like AAA ATPase" evidence="2">
    <location>
        <begin position="22"/>
        <end position="197"/>
    </location>
</feature>
<reference evidence="3 4" key="1">
    <citation type="submission" date="2016-02" db="EMBL/GenBank/DDBJ databases">
        <title>Complete genome of Sinomonas atrocyanea KCTC 3377.</title>
        <authorList>
            <person name="Kim K.M."/>
        </authorList>
    </citation>
    <scope>NUCLEOTIDE SEQUENCE [LARGE SCALE GENOMIC DNA]</scope>
    <source>
        <strain evidence="3 4">KCTC 3377</strain>
    </source>
</reference>
<dbReference type="Gene3D" id="3.40.50.300">
    <property type="entry name" value="P-loop containing nucleotide triphosphate hydrolases"/>
    <property type="match status" value="1"/>
</dbReference>
<dbReference type="Proteomes" id="UP000070134">
    <property type="component" value="Chromosome"/>
</dbReference>
<dbReference type="PANTHER" id="PTHR34301">
    <property type="entry name" value="DNA-BINDING PROTEIN-RELATED"/>
    <property type="match status" value="1"/>
</dbReference>
<proteinExistence type="predicted"/>
<name>A0A126ZWN6_9MICC</name>
<dbReference type="Pfam" id="PF13191">
    <property type="entry name" value="AAA_16"/>
    <property type="match status" value="1"/>
</dbReference>
<dbReference type="EMBL" id="CP014518">
    <property type="protein sequence ID" value="AMM31599.1"/>
    <property type="molecule type" value="Genomic_DNA"/>
</dbReference>
<accession>A0A126ZWN6</accession>
<feature type="region of interest" description="Disordered" evidence="1">
    <location>
        <begin position="1"/>
        <end position="21"/>
    </location>
</feature>
<organism evidence="3 4">
    <name type="scientific">Sinomonas atrocyanea</name>
    <dbReference type="NCBI Taxonomy" id="37927"/>
    <lineage>
        <taxon>Bacteria</taxon>
        <taxon>Bacillati</taxon>
        <taxon>Actinomycetota</taxon>
        <taxon>Actinomycetes</taxon>
        <taxon>Micrococcales</taxon>
        <taxon>Micrococcaceae</taxon>
        <taxon>Sinomonas</taxon>
    </lineage>
</organism>
<dbReference type="KEGG" id="satk:SA2016_0911"/>
<protein>
    <recommendedName>
        <fullName evidence="2">Orc1-like AAA ATPase domain-containing protein</fullName>
    </recommendedName>
</protein>
<evidence type="ECO:0000313" key="4">
    <source>
        <dbReference type="Proteomes" id="UP000070134"/>
    </source>
</evidence>
<dbReference type="STRING" id="37927.SA2016_0911"/>
<dbReference type="InterPro" id="IPR041664">
    <property type="entry name" value="AAA_16"/>
</dbReference>
<sequence length="394" mass="42462">MVADMDSSLNPYSPGSGRRPMELAGRQAEIDAFDLLVAITRHGRHERSLVLHGLRGVGKTVLLNEFRRQAERADFVVVSLEGREAEGGPEAVRAKLGRGLLQAGRKVNRPGIGGALKRGLGSIASFSAQLGVTGIDIGVDMTRGRADSGSIEVDLEEMVEDLSGALAEKRSALVFLIDEMQDLDRGLLAALLAVQHQAGQRDWPFYVVGAGLPDLPAVLSEARSYAERLFTYRSIGALPPDAAESALVVPASKYGATYTPEARDALLAASGGYPYFIQEYGKAAWDTAPEKTITIEDARIAIELGRAQLEQGFFLTRWERATRAEKDFLRLMAQDGDAGSSTRDLAERAGRKQSSMTMTRAALISKGVIYPPALGRVAFTVPGMADYISRLNAL</sequence>
<evidence type="ECO:0000313" key="3">
    <source>
        <dbReference type="EMBL" id="AMM31599.1"/>
    </source>
</evidence>
<dbReference type="PANTHER" id="PTHR34301:SF8">
    <property type="entry name" value="ATPASE DOMAIN-CONTAINING PROTEIN"/>
    <property type="match status" value="1"/>
</dbReference>
<keyword evidence="4" id="KW-1185">Reference proteome</keyword>
<gene>
    <name evidence="3" type="ORF">SA2016_0911</name>
</gene>
<dbReference type="AlphaFoldDB" id="A0A126ZWN6"/>
<dbReference type="SUPFAM" id="SSF52540">
    <property type="entry name" value="P-loop containing nucleoside triphosphate hydrolases"/>
    <property type="match status" value="1"/>
</dbReference>
<evidence type="ECO:0000256" key="1">
    <source>
        <dbReference type="SAM" id="MobiDB-lite"/>
    </source>
</evidence>